<dbReference type="PANTHER" id="PTHR43808:SF25">
    <property type="entry name" value="PEPTIDASE M20 DIMERISATION DOMAIN-CONTAINING PROTEIN"/>
    <property type="match status" value="1"/>
</dbReference>
<dbReference type="InterPro" id="IPR002933">
    <property type="entry name" value="Peptidase_M20"/>
</dbReference>
<evidence type="ECO:0000256" key="6">
    <source>
        <dbReference type="ARBA" id="ARBA00022833"/>
    </source>
</evidence>
<evidence type="ECO:0000256" key="1">
    <source>
        <dbReference type="ARBA" id="ARBA00001941"/>
    </source>
</evidence>
<keyword evidence="5" id="KW-0378">Hydrolase</keyword>
<dbReference type="AlphaFoldDB" id="A0A6N7ETR7"/>
<dbReference type="Gene3D" id="3.30.70.360">
    <property type="match status" value="1"/>
</dbReference>
<evidence type="ECO:0000256" key="5">
    <source>
        <dbReference type="ARBA" id="ARBA00022801"/>
    </source>
</evidence>
<comment type="cofactor">
    <cofactor evidence="2">
        <name>Zn(2+)</name>
        <dbReference type="ChEBI" id="CHEBI:29105"/>
    </cofactor>
</comment>
<dbReference type="SUPFAM" id="SSF55031">
    <property type="entry name" value="Bacterial exopeptidase dimerisation domain"/>
    <property type="match status" value="1"/>
</dbReference>
<evidence type="ECO:0000256" key="3">
    <source>
        <dbReference type="ARBA" id="ARBA00006247"/>
    </source>
</evidence>
<keyword evidence="10" id="KW-1185">Reference proteome</keyword>
<dbReference type="GO" id="GO:0046872">
    <property type="term" value="F:metal ion binding"/>
    <property type="evidence" value="ECO:0007669"/>
    <property type="project" value="UniProtKB-KW"/>
</dbReference>
<keyword evidence="4" id="KW-0479">Metal-binding</keyword>
<comment type="caution">
    <text evidence="9">The sequence shown here is derived from an EMBL/GenBank/DDBJ whole genome shotgun (WGS) entry which is preliminary data.</text>
</comment>
<comment type="similarity">
    <text evidence="3">Belongs to the peptidase M20A family.</text>
</comment>
<dbReference type="PANTHER" id="PTHR43808">
    <property type="entry name" value="ACETYLORNITHINE DEACETYLASE"/>
    <property type="match status" value="1"/>
</dbReference>
<dbReference type="GO" id="GO:0016787">
    <property type="term" value="F:hydrolase activity"/>
    <property type="evidence" value="ECO:0007669"/>
    <property type="project" value="UniProtKB-KW"/>
</dbReference>
<dbReference type="InterPro" id="IPR011650">
    <property type="entry name" value="Peptidase_M20_dimer"/>
</dbReference>
<gene>
    <name evidence="9" type="ORF">GCU85_01170</name>
</gene>
<evidence type="ECO:0000256" key="7">
    <source>
        <dbReference type="ARBA" id="ARBA00023285"/>
    </source>
</evidence>
<dbReference type="NCBIfam" id="TIGR01910">
    <property type="entry name" value="DapE-ArgE"/>
    <property type="match status" value="1"/>
</dbReference>
<evidence type="ECO:0000259" key="8">
    <source>
        <dbReference type="Pfam" id="PF07687"/>
    </source>
</evidence>
<dbReference type="Pfam" id="PF07687">
    <property type="entry name" value="M20_dimer"/>
    <property type="match status" value="1"/>
</dbReference>
<sequence length="421" mass="46202">MNLDQWVDDLFEAQTTFLSSLVATKSTRGLEETAQKMMHEAMQKDAQQVDVLPIELNNISHLRGFSPATVSYDGMFNRIGHYGNQTGKGRSLIFNGHIDVVPEGPLAGWSVDPYGGEVKQGKLYGRGSSDMKAGLVASLYALRAIHAAGMQPDAPVYLQSVVEEECTGNGALACLAAGYQADAVIIGEPFNEVLVTEQLGVIWFQIKLKGLPVHAEQATAGVNAIEAMLPVIAAYRQLEEKWNAQKHSHAAYAKHSHPINLNVAQFNAGDWTSSVPSWAVLNLRIAMYPGDDLSARQTEIAAVLQQLEKDNDLVGRAQPELSYHGFLAEGYRLPRHTDAEKVLAAAHQLVFNDSLKKGPITATTDARFYGLYQQTPTLVYGPKGQGYHGFDEYVELASLRNITKVYARFIENWCGLTPRSQ</sequence>
<accession>A0A6N7ETR7</accession>
<dbReference type="InParanoid" id="A0A6N7ETR7"/>
<protein>
    <submittedName>
        <fullName evidence="9">ArgE/DapE family deacylase</fullName>
    </submittedName>
</protein>
<dbReference type="RefSeq" id="WP_152808500.1">
    <property type="nucleotide sequence ID" value="NZ_WHNW01000001.1"/>
</dbReference>
<feature type="domain" description="Peptidase M20 dimerisation" evidence="8">
    <location>
        <begin position="197"/>
        <end position="310"/>
    </location>
</feature>
<reference evidence="9 10" key="1">
    <citation type="submission" date="2019-10" db="EMBL/GenBank/DDBJ databases">
        <title>Cardiobacteriales fam. a chemoheterotrophic member of the order Cardiobacteriales, and proposal of Cardiobacteriales fam. nov.</title>
        <authorList>
            <person name="Wang C."/>
        </authorList>
    </citation>
    <scope>NUCLEOTIDE SEQUENCE [LARGE SCALE GENOMIC DNA]</scope>
    <source>
        <strain evidence="9 10">ML27</strain>
    </source>
</reference>
<evidence type="ECO:0000313" key="10">
    <source>
        <dbReference type="Proteomes" id="UP000471298"/>
    </source>
</evidence>
<dbReference type="NCBIfam" id="NF005306">
    <property type="entry name" value="PRK06837.1"/>
    <property type="match status" value="1"/>
</dbReference>
<keyword evidence="7" id="KW-0170">Cobalt</keyword>
<dbReference type="Proteomes" id="UP000471298">
    <property type="component" value="Unassembled WGS sequence"/>
</dbReference>
<keyword evidence="6" id="KW-0862">Zinc</keyword>
<evidence type="ECO:0000313" key="9">
    <source>
        <dbReference type="EMBL" id="MPV85343.1"/>
    </source>
</evidence>
<dbReference type="InterPro" id="IPR036264">
    <property type="entry name" value="Bact_exopeptidase_dim_dom"/>
</dbReference>
<dbReference type="EMBL" id="WHNW01000001">
    <property type="protein sequence ID" value="MPV85343.1"/>
    <property type="molecule type" value="Genomic_DNA"/>
</dbReference>
<proteinExistence type="inferred from homology"/>
<name>A0A6N7ETR7_9GAMM</name>
<dbReference type="SUPFAM" id="SSF53187">
    <property type="entry name" value="Zn-dependent exopeptidases"/>
    <property type="match status" value="1"/>
</dbReference>
<dbReference type="Gene3D" id="3.40.630.10">
    <property type="entry name" value="Zn peptidases"/>
    <property type="match status" value="1"/>
</dbReference>
<dbReference type="Pfam" id="PF01546">
    <property type="entry name" value="Peptidase_M20"/>
    <property type="match status" value="1"/>
</dbReference>
<dbReference type="FunCoup" id="A0A6N7ETR7">
    <property type="interactions" value="230"/>
</dbReference>
<dbReference type="InterPro" id="IPR010182">
    <property type="entry name" value="ArgE/DapE"/>
</dbReference>
<dbReference type="InterPro" id="IPR050072">
    <property type="entry name" value="Peptidase_M20A"/>
</dbReference>
<evidence type="ECO:0000256" key="4">
    <source>
        <dbReference type="ARBA" id="ARBA00022723"/>
    </source>
</evidence>
<evidence type="ECO:0000256" key="2">
    <source>
        <dbReference type="ARBA" id="ARBA00001947"/>
    </source>
</evidence>
<comment type="cofactor">
    <cofactor evidence="1">
        <name>Co(2+)</name>
        <dbReference type="ChEBI" id="CHEBI:48828"/>
    </cofactor>
</comment>
<organism evidence="9 10">
    <name type="scientific">Ostreibacterium oceani</name>
    <dbReference type="NCBI Taxonomy" id="2654998"/>
    <lineage>
        <taxon>Bacteria</taxon>
        <taxon>Pseudomonadati</taxon>
        <taxon>Pseudomonadota</taxon>
        <taxon>Gammaproteobacteria</taxon>
        <taxon>Cardiobacteriales</taxon>
        <taxon>Ostreibacteriaceae</taxon>
        <taxon>Ostreibacterium</taxon>
    </lineage>
</organism>